<reference evidence="3" key="1">
    <citation type="journal article" date="2019" name="Int. J. Syst. Evol. Microbiol.">
        <title>The Global Catalogue of Microorganisms (GCM) 10K type strain sequencing project: providing services to taxonomists for standard genome sequencing and annotation.</title>
        <authorList>
            <consortium name="The Broad Institute Genomics Platform"/>
            <consortium name="The Broad Institute Genome Sequencing Center for Infectious Disease"/>
            <person name="Wu L."/>
            <person name="Ma J."/>
        </authorList>
    </citation>
    <scope>NUCLEOTIDE SEQUENCE [LARGE SCALE GENOMIC DNA]</scope>
    <source>
        <strain evidence="3">CGMCC 4.6946</strain>
    </source>
</reference>
<gene>
    <name evidence="2" type="ORF">ACFPCS_09340</name>
</gene>
<comment type="caution">
    <text evidence="2">The sequence shown here is derived from an EMBL/GenBank/DDBJ whole genome shotgun (WGS) entry which is preliminary data.</text>
</comment>
<protein>
    <submittedName>
        <fullName evidence="2">Uncharacterized protein</fullName>
    </submittedName>
</protein>
<dbReference type="EMBL" id="JBHSIW010000009">
    <property type="protein sequence ID" value="MFC4903765.1"/>
    <property type="molecule type" value="Genomic_DNA"/>
</dbReference>
<evidence type="ECO:0000256" key="1">
    <source>
        <dbReference type="SAM" id="MobiDB-lite"/>
    </source>
</evidence>
<dbReference type="RefSeq" id="WP_380113162.1">
    <property type="nucleotide sequence ID" value="NZ_JBHSIW010000009.1"/>
</dbReference>
<name>A0ABV9TK45_9MICC</name>
<sequence>AASCTPTADLKADSTGRRNTFLDSEVFDDGDGGLEQENQRCARGRASAMARRSGAAPTDALTRAT</sequence>
<feature type="compositionally biased region" description="Low complexity" evidence="1">
    <location>
        <begin position="44"/>
        <end position="56"/>
    </location>
</feature>
<evidence type="ECO:0000313" key="2">
    <source>
        <dbReference type="EMBL" id="MFC4903765.1"/>
    </source>
</evidence>
<proteinExistence type="predicted"/>
<evidence type="ECO:0000313" key="3">
    <source>
        <dbReference type="Proteomes" id="UP001595797"/>
    </source>
</evidence>
<feature type="region of interest" description="Disordered" evidence="1">
    <location>
        <begin position="41"/>
        <end position="65"/>
    </location>
</feature>
<dbReference type="Proteomes" id="UP001595797">
    <property type="component" value="Unassembled WGS sequence"/>
</dbReference>
<organism evidence="2 3">
    <name type="scientific">Kocuria oceani</name>
    <dbReference type="NCBI Taxonomy" id="988827"/>
    <lineage>
        <taxon>Bacteria</taxon>
        <taxon>Bacillati</taxon>
        <taxon>Actinomycetota</taxon>
        <taxon>Actinomycetes</taxon>
        <taxon>Micrococcales</taxon>
        <taxon>Micrococcaceae</taxon>
        <taxon>Kocuria</taxon>
    </lineage>
</organism>
<accession>A0ABV9TK45</accession>
<feature type="non-terminal residue" evidence="2">
    <location>
        <position position="1"/>
    </location>
</feature>
<keyword evidence="3" id="KW-1185">Reference proteome</keyword>